<keyword evidence="4" id="KW-0694">RNA-binding</keyword>
<feature type="compositionally biased region" description="Pro residues" evidence="7">
    <location>
        <begin position="392"/>
        <end position="403"/>
    </location>
</feature>
<evidence type="ECO:0000256" key="4">
    <source>
        <dbReference type="ARBA" id="ARBA00022884"/>
    </source>
</evidence>
<evidence type="ECO:0000256" key="2">
    <source>
        <dbReference type="ARBA" id="ARBA00006680"/>
    </source>
</evidence>
<sequence>MPEPIPCLIRTLAPVHLGADEVYEPLGFVIDEKNSSLVAFEPGDFLARLSEPDRRRFLELCRRGTVDSILDIYRFYHEHRGLARGRAVAVCPGLVQHYREVINLKKRGQELQKVINQFTIHRTAYLPQDQRPYIPGSAVKGALRTAYLNALARIKSLRTPKTQKGRWDPRALEQQLLNYQRIDEDPFRLLKVSDFLPVGEIKTRIVYAVNEKKKASQFAPRGPYQILEVIEPGAEFLGTIALEEFPTALRRLAKIKHFFTLEELWQAARNFYPQEKQQEDAHLFELGLRAAPLPAADGQAPLRLGRHSGAECVTIAGHRHIKILQARGEPPKIQDHATTLWLAADFHQREKRREARLRPFGWVALGELDPAQAAALQKQDAARGRKDRGKPEPPPPPPPPEIPSLPEVPTIVSEKSGLRYQVSVSAS</sequence>
<dbReference type="GO" id="GO:0051607">
    <property type="term" value="P:defense response to virus"/>
    <property type="evidence" value="ECO:0007669"/>
    <property type="project" value="UniProtKB-KW"/>
</dbReference>
<feature type="domain" description="CRISPR type III-associated protein" evidence="8">
    <location>
        <begin position="9"/>
        <end position="246"/>
    </location>
</feature>
<keyword evidence="5" id="KW-0051">Antiviral defense</keyword>
<dbReference type="PANTHER" id="PTHR38007">
    <property type="entry name" value="CRISPR SYSTEM CMS PROTEIN CSM5"/>
    <property type="match status" value="1"/>
</dbReference>
<name>A0A7V4G8B6_9BACT</name>
<evidence type="ECO:0000256" key="7">
    <source>
        <dbReference type="SAM" id="MobiDB-lite"/>
    </source>
</evidence>
<reference evidence="9" key="1">
    <citation type="journal article" date="2020" name="mSystems">
        <title>Genome- and Community-Level Interaction Insights into Carbon Utilization and Element Cycling Functions of Hydrothermarchaeota in Hydrothermal Sediment.</title>
        <authorList>
            <person name="Zhou Z."/>
            <person name="Liu Y."/>
            <person name="Xu W."/>
            <person name="Pan J."/>
            <person name="Luo Z.H."/>
            <person name="Li M."/>
        </authorList>
    </citation>
    <scope>NUCLEOTIDE SEQUENCE [LARGE SCALE GENOMIC DNA]</scope>
    <source>
        <strain evidence="9">SpSt-548</strain>
    </source>
</reference>
<gene>
    <name evidence="9" type="primary">csm5</name>
    <name evidence="9" type="ORF">ENT08_05740</name>
</gene>
<evidence type="ECO:0000313" key="9">
    <source>
        <dbReference type="EMBL" id="HGS05228.1"/>
    </source>
</evidence>
<dbReference type="PANTHER" id="PTHR38007:SF1">
    <property type="entry name" value="CRISPR SYSTEM CMS PROTEIN CSM5"/>
    <property type="match status" value="1"/>
</dbReference>
<proteinExistence type="inferred from homology"/>
<evidence type="ECO:0000256" key="3">
    <source>
        <dbReference type="ARBA" id="ARBA00016113"/>
    </source>
</evidence>
<evidence type="ECO:0000259" key="8">
    <source>
        <dbReference type="Pfam" id="PF03787"/>
    </source>
</evidence>
<dbReference type="InterPro" id="IPR005537">
    <property type="entry name" value="RAMP_III_fam"/>
</dbReference>
<evidence type="ECO:0000256" key="6">
    <source>
        <dbReference type="ARBA" id="ARBA00031720"/>
    </source>
</evidence>
<accession>A0A7V4G8B6</accession>
<dbReference type="NCBIfam" id="TIGR01899">
    <property type="entry name" value="cas_TM1807_csm5"/>
    <property type="match status" value="1"/>
</dbReference>
<comment type="similarity">
    <text evidence="2">Belongs to the CRISPR-associated Csm5 family.</text>
</comment>
<dbReference type="GO" id="GO:0003723">
    <property type="term" value="F:RNA binding"/>
    <property type="evidence" value="ECO:0007669"/>
    <property type="project" value="UniProtKB-KW"/>
</dbReference>
<dbReference type="InterPro" id="IPR010173">
    <property type="entry name" value="CRISPR-assoc_Csm5"/>
</dbReference>
<dbReference type="EMBL" id="DSXI01000334">
    <property type="protein sequence ID" value="HGS05228.1"/>
    <property type="molecule type" value="Genomic_DNA"/>
</dbReference>
<evidence type="ECO:0000256" key="5">
    <source>
        <dbReference type="ARBA" id="ARBA00023118"/>
    </source>
</evidence>
<feature type="region of interest" description="Disordered" evidence="7">
    <location>
        <begin position="373"/>
        <end position="410"/>
    </location>
</feature>
<comment type="caution">
    <text evidence="9">The sequence shown here is derived from an EMBL/GenBank/DDBJ whole genome shotgun (WGS) entry which is preliminary data.</text>
</comment>
<organism evidence="9">
    <name type="scientific">Desulfobacca acetoxidans</name>
    <dbReference type="NCBI Taxonomy" id="60893"/>
    <lineage>
        <taxon>Bacteria</taxon>
        <taxon>Pseudomonadati</taxon>
        <taxon>Thermodesulfobacteriota</taxon>
        <taxon>Desulfobaccia</taxon>
        <taxon>Desulfobaccales</taxon>
        <taxon>Desulfobaccaceae</taxon>
        <taxon>Desulfobacca</taxon>
    </lineage>
</organism>
<dbReference type="AlphaFoldDB" id="A0A7V4G8B6"/>
<evidence type="ECO:0000256" key="1">
    <source>
        <dbReference type="ARBA" id="ARBA00003088"/>
    </source>
</evidence>
<dbReference type="Pfam" id="PF03787">
    <property type="entry name" value="RAMPs"/>
    <property type="match status" value="1"/>
</dbReference>
<comment type="function">
    <text evidence="1">This subunit might be involved in maturation of a crRNA intermediate to its mature form.</text>
</comment>
<protein>
    <recommendedName>
        <fullName evidence="3">CRISPR system Cms protein Csm5</fullName>
    </recommendedName>
    <alternativeName>
        <fullName evidence="6">CRISPR type III A-associated protein Csm5</fullName>
    </alternativeName>
</protein>